<organism evidence="2 3">
    <name type="scientific">Thalassiosira oceanica</name>
    <name type="common">Marine diatom</name>
    <dbReference type="NCBI Taxonomy" id="159749"/>
    <lineage>
        <taxon>Eukaryota</taxon>
        <taxon>Sar</taxon>
        <taxon>Stramenopiles</taxon>
        <taxon>Ochrophyta</taxon>
        <taxon>Bacillariophyta</taxon>
        <taxon>Coscinodiscophyceae</taxon>
        <taxon>Thalassiosirophycidae</taxon>
        <taxon>Thalassiosirales</taxon>
        <taxon>Thalassiosiraceae</taxon>
        <taxon>Thalassiosira</taxon>
    </lineage>
</organism>
<comment type="caution">
    <text evidence="2">The sequence shown here is derived from an EMBL/GenBank/DDBJ whole genome shotgun (WGS) entry which is preliminary data.</text>
</comment>
<sequence>MVKGSTLGPSSPPLPSRHRLSDLPQHLGEPGEGLVEDLPPLDPLELDGADRRAVPLLVLSHATARPLQGAPNPDLGAVPDELPVEAVARGRPREVPALLHEGLLGPDEAREALAEVHARVDLGEGDVAEGVAGDLLPGRLHLGDDLLDARPLAEEDVDAAGLVHDLPQSLALGGDAEVKLGDPDGVDVAGLGRGREARGRREGRLLAQLAVLPGRGRGEVPGVPSHDLVDDEHARVGGGLAHDVFIVRGSASSLFFVSFTVSRWNV</sequence>
<evidence type="ECO:0000313" key="2">
    <source>
        <dbReference type="EMBL" id="EJK62816.1"/>
    </source>
</evidence>
<proteinExistence type="predicted"/>
<name>K0SPA5_THAOC</name>
<dbReference type="AlphaFoldDB" id="K0SPA5"/>
<protein>
    <submittedName>
        <fullName evidence="2">Uncharacterized protein</fullName>
    </submittedName>
</protein>
<evidence type="ECO:0000313" key="3">
    <source>
        <dbReference type="Proteomes" id="UP000266841"/>
    </source>
</evidence>
<dbReference type="Proteomes" id="UP000266841">
    <property type="component" value="Unassembled WGS sequence"/>
</dbReference>
<gene>
    <name evidence="2" type="ORF">THAOC_16557</name>
</gene>
<keyword evidence="3" id="KW-1185">Reference proteome</keyword>
<accession>K0SPA5</accession>
<reference evidence="2 3" key="1">
    <citation type="journal article" date="2012" name="Genome Biol.">
        <title>Genome and low-iron response of an oceanic diatom adapted to chronic iron limitation.</title>
        <authorList>
            <person name="Lommer M."/>
            <person name="Specht M."/>
            <person name="Roy A.S."/>
            <person name="Kraemer L."/>
            <person name="Andreson R."/>
            <person name="Gutowska M.A."/>
            <person name="Wolf J."/>
            <person name="Bergner S.V."/>
            <person name="Schilhabel M.B."/>
            <person name="Klostermeier U.C."/>
            <person name="Beiko R.G."/>
            <person name="Rosenstiel P."/>
            <person name="Hippler M."/>
            <person name="Laroche J."/>
        </authorList>
    </citation>
    <scope>NUCLEOTIDE SEQUENCE [LARGE SCALE GENOMIC DNA]</scope>
    <source>
        <strain evidence="2 3">CCMP1005</strain>
    </source>
</reference>
<feature type="region of interest" description="Disordered" evidence="1">
    <location>
        <begin position="1"/>
        <end position="46"/>
    </location>
</feature>
<evidence type="ECO:0000256" key="1">
    <source>
        <dbReference type="SAM" id="MobiDB-lite"/>
    </source>
</evidence>
<dbReference type="EMBL" id="AGNL01018604">
    <property type="protein sequence ID" value="EJK62816.1"/>
    <property type="molecule type" value="Genomic_DNA"/>
</dbReference>